<dbReference type="GO" id="GO:0030322">
    <property type="term" value="P:stabilization of membrane potential"/>
    <property type="evidence" value="ECO:0007669"/>
    <property type="project" value="TreeGrafter"/>
</dbReference>
<reference evidence="11" key="1">
    <citation type="submission" date="2025-08" db="UniProtKB">
        <authorList>
            <consortium name="RefSeq"/>
        </authorList>
    </citation>
    <scope>IDENTIFICATION</scope>
    <source>
        <tissue evidence="11">Muscle</tissue>
    </source>
</reference>
<dbReference type="PANTHER" id="PTHR11003">
    <property type="entry name" value="POTASSIUM CHANNEL, SUBFAMILY K"/>
    <property type="match status" value="1"/>
</dbReference>
<dbReference type="KEGG" id="ccar:109108417"/>
<dbReference type="Pfam" id="PF07885">
    <property type="entry name" value="Ion_trans_2"/>
    <property type="match status" value="2"/>
</dbReference>
<evidence type="ECO:0000259" key="10">
    <source>
        <dbReference type="Pfam" id="PF07885"/>
    </source>
</evidence>
<keyword evidence="8" id="KW-0407">Ion channel</keyword>
<evidence type="ECO:0000256" key="3">
    <source>
        <dbReference type="ARBA" id="ARBA00022692"/>
    </source>
</evidence>
<keyword evidence="4" id="KW-0630">Potassium</keyword>
<evidence type="ECO:0000256" key="4">
    <source>
        <dbReference type="ARBA" id="ARBA00022958"/>
    </source>
</evidence>
<feature type="domain" description="Potassium channel" evidence="10">
    <location>
        <begin position="297"/>
        <end position="371"/>
    </location>
</feature>
<keyword evidence="3 9" id="KW-0812">Transmembrane</keyword>
<feature type="transmembrane region" description="Helical" evidence="9">
    <location>
        <begin position="135"/>
        <end position="163"/>
    </location>
</feature>
<dbReference type="GeneID" id="109108417"/>
<keyword evidence="7 9" id="KW-0472">Membrane</keyword>
<name>A0A9Q9Z0S4_CYPCA</name>
<dbReference type="GO" id="GO:0005886">
    <property type="term" value="C:plasma membrane"/>
    <property type="evidence" value="ECO:0007669"/>
    <property type="project" value="TreeGrafter"/>
</dbReference>
<dbReference type="InterPro" id="IPR003280">
    <property type="entry name" value="2pore_dom_K_chnl"/>
</dbReference>
<evidence type="ECO:0000256" key="5">
    <source>
        <dbReference type="ARBA" id="ARBA00022989"/>
    </source>
</evidence>
<dbReference type="PANTHER" id="PTHR11003:SF346">
    <property type="entry name" value="POTASSIUM CHANNEL SUBFAMILY K MEMBER 18"/>
    <property type="match status" value="1"/>
</dbReference>
<dbReference type="Proteomes" id="UP001155660">
    <property type="component" value="Chromosome A17"/>
</dbReference>
<evidence type="ECO:0000256" key="9">
    <source>
        <dbReference type="SAM" id="Phobius"/>
    </source>
</evidence>
<keyword evidence="6" id="KW-0406">Ion transport</keyword>
<accession>A0A9Q9Z0S4</accession>
<dbReference type="GO" id="GO:0022841">
    <property type="term" value="F:potassium ion leak channel activity"/>
    <property type="evidence" value="ECO:0007669"/>
    <property type="project" value="TreeGrafter"/>
</dbReference>
<evidence type="ECO:0000313" key="11">
    <source>
        <dbReference type="RefSeq" id="XP_042629923.1"/>
    </source>
</evidence>
<proteinExistence type="predicted"/>
<feature type="transmembrane region" description="Helical" evidence="9">
    <location>
        <begin position="292"/>
        <end position="312"/>
    </location>
</feature>
<feature type="transmembrane region" description="Helical" evidence="9">
    <location>
        <begin position="105"/>
        <end position="123"/>
    </location>
</feature>
<organism evidence="11">
    <name type="scientific">Cyprinus carpio</name>
    <name type="common">Common carp</name>
    <dbReference type="NCBI Taxonomy" id="7962"/>
    <lineage>
        <taxon>Eukaryota</taxon>
        <taxon>Metazoa</taxon>
        <taxon>Chordata</taxon>
        <taxon>Craniata</taxon>
        <taxon>Vertebrata</taxon>
        <taxon>Euteleostomi</taxon>
        <taxon>Actinopterygii</taxon>
        <taxon>Neopterygii</taxon>
        <taxon>Teleostei</taxon>
        <taxon>Ostariophysi</taxon>
        <taxon>Cypriniformes</taxon>
        <taxon>Cyprinidae</taxon>
        <taxon>Cyprininae</taxon>
        <taxon>Cyprinus</taxon>
    </lineage>
</organism>
<evidence type="ECO:0000256" key="6">
    <source>
        <dbReference type="ARBA" id="ARBA00023065"/>
    </source>
</evidence>
<dbReference type="AlphaFoldDB" id="A0A9Q9Z0S4"/>
<dbReference type="RefSeq" id="XP_042629923.1">
    <property type="nucleotide sequence ID" value="XM_042773989.1"/>
</dbReference>
<keyword evidence="5 9" id="KW-1133">Transmembrane helix</keyword>
<dbReference type="InterPro" id="IPR013099">
    <property type="entry name" value="K_chnl_dom"/>
</dbReference>
<protein>
    <submittedName>
        <fullName evidence="11">Potassium channel subfamily K member 18-like</fullName>
    </submittedName>
</protein>
<dbReference type="GO" id="GO:0015271">
    <property type="term" value="F:outward rectifier potassium channel activity"/>
    <property type="evidence" value="ECO:0007669"/>
    <property type="project" value="TreeGrafter"/>
</dbReference>
<evidence type="ECO:0000256" key="7">
    <source>
        <dbReference type="ARBA" id="ARBA00023136"/>
    </source>
</evidence>
<comment type="subcellular location">
    <subcellularLocation>
        <location evidence="1">Membrane</location>
        <topology evidence="1">Multi-pass membrane protein</topology>
    </subcellularLocation>
</comment>
<evidence type="ECO:0000256" key="8">
    <source>
        <dbReference type="ARBA" id="ARBA00023303"/>
    </source>
</evidence>
<evidence type="ECO:0000256" key="1">
    <source>
        <dbReference type="ARBA" id="ARBA00004141"/>
    </source>
</evidence>
<sequence length="400" mass="46108">MSVEVEEERKADPKRRCAKLFWRLFSHVFLILSLILYAVLGAQIFQQIESKNTHTESQLEIRAVARNVVETVQNHTDASTQEALLIQIEHILTEFRNETEKYQNWSFYSSLFFSCTVFTTLGYGRMYPVTYEGKVACIVYAMVGIPLMLLVISDVGDILAVLLSKAYTHLSLFFRKWMLHRSCIHRLEKATPPKQFQGADTNDTYMLSQDVVVHETKNFKQVIKTQSSLKHTSVQICNNKEIFDRMIIKENFKLKGTLTKSCSCPDLDRIPPTKTSSKLFIGIGQEMDHFKVPLLVILLVVFAYMVVCSQILKRWEKQMGHFDAFYFTFITLTTIGFGDIVPEHPKYFMVTFLFIIMGMAIMSMAFKLGQSRIVSFYRRCIQCVSMGRVGIYKDLVLDSS</sequence>
<feature type="transmembrane region" description="Helical" evidence="9">
    <location>
        <begin position="324"/>
        <end position="341"/>
    </location>
</feature>
<feature type="transmembrane region" description="Helical" evidence="9">
    <location>
        <begin position="20"/>
        <end position="40"/>
    </location>
</feature>
<gene>
    <name evidence="11" type="primary">LOC109108417</name>
</gene>
<feature type="transmembrane region" description="Helical" evidence="9">
    <location>
        <begin position="347"/>
        <end position="369"/>
    </location>
</feature>
<evidence type="ECO:0000256" key="2">
    <source>
        <dbReference type="ARBA" id="ARBA00022448"/>
    </source>
</evidence>
<feature type="domain" description="Potassium channel" evidence="10">
    <location>
        <begin position="95"/>
        <end position="159"/>
    </location>
</feature>
<keyword evidence="2" id="KW-0813">Transport</keyword>
<dbReference type="OrthoDB" id="297496at2759"/>